<gene>
    <name evidence="5" type="ORF">CB5_LOCUS25230</name>
</gene>
<dbReference type="GO" id="GO:0009699">
    <property type="term" value="P:phenylpropanoid biosynthetic process"/>
    <property type="evidence" value="ECO:0007669"/>
    <property type="project" value="UniProtKB-ARBA"/>
</dbReference>
<keyword evidence="3 4" id="KW-0964">Secreted</keyword>
<feature type="signal peptide" evidence="4">
    <location>
        <begin position="1"/>
        <end position="23"/>
    </location>
</feature>
<evidence type="ECO:0000256" key="1">
    <source>
        <dbReference type="ARBA" id="ARBA00010746"/>
    </source>
</evidence>
<dbReference type="InterPro" id="IPR044859">
    <property type="entry name" value="Allene_oxi_cyc_Dirigent"/>
</dbReference>
<comment type="subunit">
    <text evidence="2 4">Homodimer.</text>
</comment>
<dbReference type="EMBL" id="LR862135">
    <property type="protein sequence ID" value="CAD1842019.1"/>
    <property type="molecule type" value="Genomic_DNA"/>
</dbReference>
<evidence type="ECO:0000256" key="4">
    <source>
        <dbReference type="RuleBase" id="RU363099"/>
    </source>
</evidence>
<comment type="similarity">
    <text evidence="1 4">Belongs to the plant dirigent protein family.</text>
</comment>
<sequence length="363" mass="40213">MDKLFSILTTLLLLPLLSASSWAYSEEQSSFVLGEKRVKKPVYETQSHFRFFWHDIVSGPSPTSVRVAQAPSEKNSTTFFGTIVMIDDPLTVGPELSTELGEYTNSTVVVMGRDDIFSEVREMAVVGGSGPFRHATGYAQARTHSHDNNTHDAIVQYDNHPFSISIALFRHGRALLHSHHHYLLPPPPLVLLLGYSEEQSSFVLGEKRVKKPVYETESHFRFFWHDIVSGPSPTSVRVAQAPSEKNSTTFFGTIVMIDDPLTVGPELSTELVGRAQGFYAFSGKDSFGLLMAMTFVFTQGKYTNNTIVIMGRNDVVSEVREMAVVGGSGPFRHATGYAQARTHTLDNNTGDAIVQYDVFVTHS</sequence>
<accession>A0A6V7QFV0</accession>
<keyword evidence="4" id="KW-0052">Apoplast</keyword>
<dbReference type="Gene3D" id="2.40.480.10">
    <property type="entry name" value="Allene oxide cyclase-like"/>
    <property type="match status" value="2"/>
</dbReference>
<name>A0A6V7QFV0_ANACO</name>
<evidence type="ECO:0000256" key="3">
    <source>
        <dbReference type="ARBA" id="ARBA00022525"/>
    </source>
</evidence>
<organism evidence="5">
    <name type="scientific">Ananas comosus var. bracteatus</name>
    <name type="common">red pineapple</name>
    <dbReference type="NCBI Taxonomy" id="296719"/>
    <lineage>
        <taxon>Eukaryota</taxon>
        <taxon>Viridiplantae</taxon>
        <taxon>Streptophyta</taxon>
        <taxon>Embryophyta</taxon>
        <taxon>Tracheophyta</taxon>
        <taxon>Spermatophyta</taxon>
        <taxon>Magnoliopsida</taxon>
        <taxon>Liliopsida</taxon>
        <taxon>Poales</taxon>
        <taxon>Bromeliaceae</taxon>
        <taxon>Bromelioideae</taxon>
        <taxon>Ananas</taxon>
    </lineage>
</organism>
<dbReference type="PANTHER" id="PTHR21495">
    <property type="entry name" value="NUCLEOPORIN-RELATED"/>
    <property type="match status" value="1"/>
</dbReference>
<feature type="chain" id="PRO_5028518269" description="Dirigent protein" evidence="4">
    <location>
        <begin position="24"/>
        <end position="363"/>
    </location>
</feature>
<dbReference type="Pfam" id="PF03018">
    <property type="entry name" value="Dirigent"/>
    <property type="match status" value="2"/>
</dbReference>
<proteinExistence type="inferred from homology"/>
<evidence type="ECO:0000256" key="2">
    <source>
        <dbReference type="ARBA" id="ARBA00011738"/>
    </source>
</evidence>
<dbReference type="GO" id="GO:0048046">
    <property type="term" value="C:apoplast"/>
    <property type="evidence" value="ECO:0007669"/>
    <property type="project" value="UniProtKB-SubCell"/>
</dbReference>
<reference evidence="5" key="1">
    <citation type="submission" date="2020-07" db="EMBL/GenBank/DDBJ databases">
        <authorList>
            <person name="Lin J."/>
        </authorList>
    </citation>
    <scope>NUCLEOTIDE SEQUENCE</scope>
</reference>
<protein>
    <recommendedName>
        <fullName evidence="4">Dirigent protein</fullName>
    </recommendedName>
</protein>
<comment type="subcellular location">
    <subcellularLocation>
        <location evidence="4">Secreted</location>
        <location evidence="4">Extracellular space</location>
        <location evidence="4">Apoplast</location>
    </subcellularLocation>
</comment>
<comment type="function">
    <text evidence="4">Dirigent proteins impart stereoselectivity on the phenoxy radical-coupling reaction, yielding optically active lignans from two molecules of coniferyl alcohol in the biosynthesis of lignans, flavonolignans, and alkaloids and thus plays a central role in plant secondary metabolism.</text>
</comment>
<keyword evidence="4" id="KW-0732">Signal</keyword>
<dbReference type="AlphaFoldDB" id="A0A6V7QFV0"/>
<dbReference type="InterPro" id="IPR004265">
    <property type="entry name" value="Dirigent"/>
</dbReference>
<evidence type="ECO:0000313" key="5">
    <source>
        <dbReference type="EMBL" id="CAD1842019.1"/>
    </source>
</evidence>